<sequence length="774" mass="87656">MKKTLLLLLLILSRFYVSYSQNKDVELSGYVFDEQQNPISNANVYLKNSTYGTYTNQDGSFKLDNIKKGEYTIIISEIGFIKKELKINIQSNENIEIKLQKEINSLSDVLISGEKETSYTTRKVSPSLKLNEEIINIPQNIQIITNDVLKDQATISIMENVTRNVSGAQMIEHWGNFARINMRGFRIPPFRNGMNVLSTWGPMAEDLALVDRIEVVKGPSAFMLSSGEPGGLYNVVTKKPTGNPGGEIGILTGSYSTLRATADIEGNLSEDKKLQYRFVGAASTKEAHRDYEPENRYTIAPSIKYNFNDKTSITAQYTYQYYKTKLIGSAYVFAPNEYADVDRDFTLSDPRLGPAVMKEHYGFINFEHQLNQHWNLTAQLSYINYEHEGSSLWLDSSFGVKDNGDLLRSISIWDAKEEQKLGQVFINGKELTGDISHTILGGLDYGNKNYIADWAQSVNLDTQDNPFNIYDPQPAAILPEFDRSTELQQRASGIITSNYLSYYIQDQVGFLDDDLRVTLAGRYTEFESSAYGVPSNDKVFTPRVAVSFSILDNLIAYGMYDQTFLPEQGTNRIGEPFDPVTAEDIEGGLKFEFFNGNWNATATYFDIHKDKFLVADPEDANYSVQVDTDITSRGFEFDTRGEITKGLNLILNYAYTNVEDADGNPIAGFSKHITNGWLDYKFQTQNLKGVGLSLGYQYLIDRSSWVWGANGQTDLPDYFRMDGALSWENDNFRVSVNLNNLLNEYLYSGADYGTYVYWQSEPGRNFRLSLNYKF</sequence>
<dbReference type="Proteomes" id="UP001595793">
    <property type="component" value="Unassembled WGS sequence"/>
</dbReference>
<evidence type="ECO:0000256" key="11">
    <source>
        <dbReference type="ARBA" id="ARBA00023136"/>
    </source>
</evidence>
<keyword evidence="9" id="KW-0406">Ion transport</keyword>
<evidence type="ECO:0000256" key="6">
    <source>
        <dbReference type="ARBA" id="ARBA00022692"/>
    </source>
</evidence>
<keyword evidence="5" id="KW-0410">Iron transport</keyword>
<dbReference type="NCBIfam" id="TIGR01783">
    <property type="entry name" value="TonB-siderophor"/>
    <property type="match status" value="1"/>
</dbReference>
<comment type="similarity">
    <text evidence="2 14 15">Belongs to the TonB-dependent receptor family.</text>
</comment>
<feature type="domain" description="TonB-dependent receptor plug" evidence="18">
    <location>
        <begin position="135"/>
        <end position="231"/>
    </location>
</feature>
<dbReference type="Gene3D" id="2.170.130.10">
    <property type="entry name" value="TonB-dependent receptor, plug domain"/>
    <property type="match status" value="1"/>
</dbReference>
<dbReference type="InterPro" id="IPR037066">
    <property type="entry name" value="Plug_dom_sf"/>
</dbReference>
<dbReference type="PANTHER" id="PTHR32552:SF68">
    <property type="entry name" value="FERRICHROME OUTER MEMBRANE TRANSPORTER_PHAGE RECEPTOR"/>
    <property type="match status" value="1"/>
</dbReference>
<evidence type="ECO:0000313" key="19">
    <source>
        <dbReference type="EMBL" id="MFC4025831.1"/>
    </source>
</evidence>
<dbReference type="Gene3D" id="2.40.170.20">
    <property type="entry name" value="TonB-dependent receptor, beta-barrel domain"/>
    <property type="match status" value="1"/>
</dbReference>
<evidence type="ECO:0000256" key="5">
    <source>
        <dbReference type="ARBA" id="ARBA00022496"/>
    </source>
</evidence>
<proteinExistence type="inferred from homology"/>
<reference evidence="20" key="1">
    <citation type="journal article" date="2019" name="Int. J. Syst. Evol. Microbiol.">
        <title>The Global Catalogue of Microorganisms (GCM) 10K type strain sequencing project: providing services to taxonomists for standard genome sequencing and annotation.</title>
        <authorList>
            <consortium name="The Broad Institute Genomics Platform"/>
            <consortium name="The Broad Institute Genome Sequencing Center for Infectious Disease"/>
            <person name="Wu L."/>
            <person name="Ma J."/>
        </authorList>
    </citation>
    <scope>NUCLEOTIDE SEQUENCE [LARGE SCALE GENOMIC DNA]</scope>
    <source>
        <strain evidence="20">CECT 9128</strain>
    </source>
</reference>
<evidence type="ECO:0000256" key="4">
    <source>
        <dbReference type="ARBA" id="ARBA00022452"/>
    </source>
</evidence>
<evidence type="ECO:0000256" key="14">
    <source>
        <dbReference type="PROSITE-ProRule" id="PRU01360"/>
    </source>
</evidence>
<dbReference type="PROSITE" id="PS01156">
    <property type="entry name" value="TONB_DEPENDENT_REC_2"/>
    <property type="match status" value="1"/>
</dbReference>
<evidence type="ECO:0000313" key="20">
    <source>
        <dbReference type="Proteomes" id="UP001595793"/>
    </source>
</evidence>
<dbReference type="InterPro" id="IPR010917">
    <property type="entry name" value="TonB_rcpt_CS"/>
</dbReference>
<dbReference type="InterPro" id="IPR036942">
    <property type="entry name" value="Beta-barrel_TonB_sf"/>
</dbReference>
<keyword evidence="11 14" id="KW-0472">Membrane</keyword>
<keyword evidence="8" id="KW-0408">Iron</keyword>
<dbReference type="SUPFAM" id="SSF49464">
    <property type="entry name" value="Carboxypeptidase regulatory domain-like"/>
    <property type="match status" value="1"/>
</dbReference>
<dbReference type="EMBL" id="JBHSAS010000001">
    <property type="protein sequence ID" value="MFC4025831.1"/>
    <property type="molecule type" value="Genomic_DNA"/>
</dbReference>
<dbReference type="SUPFAM" id="SSF56935">
    <property type="entry name" value="Porins"/>
    <property type="match status" value="1"/>
</dbReference>
<dbReference type="CDD" id="cd01347">
    <property type="entry name" value="ligand_gated_channel"/>
    <property type="match status" value="1"/>
</dbReference>
<dbReference type="InterPro" id="IPR000531">
    <property type="entry name" value="Beta-barrel_TonB"/>
</dbReference>
<keyword evidence="4 14" id="KW-1134">Transmembrane beta strand</keyword>
<evidence type="ECO:0000256" key="7">
    <source>
        <dbReference type="ARBA" id="ARBA00022729"/>
    </source>
</evidence>
<evidence type="ECO:0000256" key="12">
    <source>
        <dbReference type="ARBA" id="ARBA00023170"/>
    </source>
</evidence>
<dbReference type="Pfam" id="PF00593">
    <property type="entry name" value="TonB_dep_Rec_b-barrel"/>
    <property type="match status" value="1"/>
</dbReference>
<dbReference type="InterPro" id="IPR012910">
    <property type="entry name" value="Plug_dom"/>
</dbReference>
<gene>
    <name evidence="19" type="ORF">ACFOS1_00280</name>
</gene>
<name>A0ABV8H6C8_9FLAO</name>
<dbReference type="InterPro" id="IPR008969">
    <property type="entry name" value="CarboxyPept-like_regulatory"/>
</dbReference>
<dbReference type="InterPro" id="IPR010105">
    <property type="entry name" value="TonB_sidphr_rcpt"/>
</dbReference>
<evidence type="ECO:0000256" key="10">
    <source>
        <dbReference type="ARBA" id="ARBA00023077"/>
    </source>
</evidence>
<evidence type="ECO:0000256" key="2">
    <source>
        <dbReference type="ARBA" id="ARBA00009810"/>
    </source>
</evidence>
<keyword evidence="3 14" id="KW-0813">Transport</keyword>
<evidence type="ECO:0000259" key="18">
    <source>
        <dbReference type="Pfam" id="PF07715"/>
    </source>
</evidence>
<keyword evidence="12 19" id="KW-0675">Receptor</keyword>
<dbReference type="Gene3D" id="2.60.40.1120">
    <property type="entry name" value="Carboxypeptidase-like, regulatory domain"/>
    <property type="match status" value="1"/>
</dbReference>
<evidence type="ECO:0000256" key="13">
    <source>
        <dbReference type="ARBA" id="ARBA00023237"/>
    </source>
</evidence>
<organism evidence="19 20">
    <name type="scientific">Zunongwangia endophytica</name>
    <dbReference type="NCBI Taxonomy" id="1808945"/>
    <lineage>
        <taxon>Bacteria</taxon>
        <taxon>Pseudomonadati</taxon>
        <taxon>Bacteroidota</taxon>
        <taxon>Flavobacteriia</taxon>
        <taxon>Flavobacteriales</taxon>
        <taxon>Flavobacteriaceae</taxon>
        <taxon>Zunongwangia</taxon>
    </lineage>
</organism>
<feature type="domain" description="TonB-dependent receptor-like beta-barrel" evidence="17">
    <location>
        <begin position="307"/>
        <end position="741"/>
    </location>
</feature>
<keyword evidence="6 14" id="KW-0812">Transmembrane</keyword>
<comment type="caution">
    <text evidence="19">The sequence shown here is derived from an EMBL/GenBank/DDBJ whole genome shotgun (WGS) entry which is preliminary data.</text>
</comment>
<dbReference type="InterPro" id="IPR039426">
    <property type="entry name" value="TonB-dep_rcpt-like"/>
</dbReference>
<evidence type="ECO:0000256" key="9">
    <source>
        <dbReference type="ARBA" id="ARBA00023065"/>
    </source>
</evidence>
<evidence type="ECO:0000256" key="16">
    <source>
        <dbReference type="SAM" id="SignalP"/>
    </source>
</evidence>
<keyword evidence="13 14" id="KW-0998">Cell outer membrane</keyword>
<dbReference type="PANTHER" id="PTHR32552">
    <property type="entry name" value="FERRICHROME IRON RECEPTOR-RELATED"/>
    <property type="match status" value="1"/>
</dbReference>
<evidence type="ECO:0000256" key="1">
    <source>
        <dbReference type="ARBA" id="ARBA00004571"/>
    </source>
</evidence>
<comment type="subcellular location">
    <subcellularLocation>
        <location evidence="1 14">Cell outer membrane</location>
        <topology evidence="1 14">Multi-pass membrane protein</topology>
    </subcellularLocation>
</comment>
<keyword evidence="20" id="KW-1185">Reference proteome</keyword>
<keyword evidence="7 16" id="KW-0732">Signal</keyword>
<accession>A0ABV8H6C8</accession>
<evidence type="ECO:0000256" key="3">
    <source>
        <dbReference type="ARBA" id="ARBA00022448"/>
    </source>
</evidence>
<feature type="chain" id="PRO_5045062233" evidence="16">
    <location>
        <begin position="23"/>
        <end position="774"/>
    </location>
</feature>
<dbReference type="Pfam" id="PF13715">
    <property type="entry name" value="CarbopepD_reg_2"/>
    <property type="match status" value="1"/>
</dbReference>
<dbReference type="PROSITE" id="PS52016">
    <property type="entry name" value="TONB_DEPENDENT_REC_3"/>
    <property type="match status" value="1"/>
</dbReference>
<evidence type="ECO:0000259" key="17">
    <source>
        <dbReference type="Pfam" id="PF00593"/>
    </source>
</evidence>
<evidence type="ECO:0000256" key="15">
    <source>
        <dbReference type="RuleBase" id="RU003357"/>
    </source>
</evidence>
<feature type="signal peptide" evidence="16">
    <location>
        <begin position="1"/>
        <end position="22"/>
    </location>
</feature>
<dbReference type="Pfam" id="PF07715">
    <property type="entry name" value="Plug"/>
    <property type="match status" value="1"/>
</dbReference>
<evidence type="ECO:0000256" key="8">
    <source>
        <dbReference type="ARBA" id="ARBA00023004"/>
    </source>
</evidence>
<protein>
    <submittedName>
        <fullName evidence="19">TonB-dependent siderophore receptor</fullName>
    </submittedName>
</protein>
<dbReference type="RefSeq" id="WP_290232344.1">
    <property type="nucleotide sequence ID" value="NZ_JAUFPZ010000002.1"/>
</dbReference>
<keyword evidence="10 15" id="KW-0798">TonB box</keyword>